<dbReference type="Proteomes" id="UP000238642">
    <property type="component" value="Unassembled WGS sequence"/>
</dbReference>
<sequence>MMTSCGTVRNYSHNSRPKIIAEKTKLTIDTTNKNTHNQKNFAGVVGLAAALAPTVIDFGTTIISQSLKVDEADYTGTYKASNSQEGFYTENDGLALPQLRFEREIVLNEKPDALTPAVLINLVPEMSKDSTAFRYKIDNDNFKYQYSIAKLKGAYNYIDLHLEIKIRSLSVNANKYELNDIRTVTMVIPTVKVSDNAKVTDEIFSGWIPLFPKSSIDIDTVKNIIEEKEKEITDENGITKKTTEKITSVKVPKTIKYTPIPSGVYEIEVMATEVNIAKMKAEQRAKLFDETSESGGALLKAIVEQLTKKPDEEKE</sequence>
<reference evidence="1 2" key="1">
    <citation type="submission" date="2018-02" db="EMBL/GenBank/DDBJ databases">
        <title>The draft genome of Sphingobacterium gobiense H7.</title>
        <authorList>
            <person name="Li L."/>
            <person name="Liu L."/>
            <person name="Zhang X."/>
            <person name="Wang T."/>
            <person name="Liang L."/>
        </authorList>
    </citation>
    <scope>NUCLEOTIDE SEQUENCE [LARGE SCALE GENOMIC DNA]</scope>
    <source>
        <strain evidence="1 2">ACCC 05757</strain>
    </source>
</reference>
<dbReference type="EMBL" id="PVBS01000001">
    <property type="protein sequence ID" value="PRD56734.1"/>
    <property type="molecule type" value="Genomic_DNA"/>
</dbReference>
<organism evidence="1 2">
    <name type="scientific">Sphingobacterium gobiense</name>
    <dbReference type="NCBI Taxonomy" id="1382456"/>
    <lineage>
        <taxon>Bacteria</taxon>
        <taxon>Pseudomonadati</taxon>
        <taxon>Bacteroidota</taxon>
        <taxon>Sphingobacteriia</taxon>
        <taxon>Sphingobacteriales</taxon>
        <taxon>Sphingobacteriaceae</taxon>
        <taxon>Sphingobacterium</taxon>
    </lineage>
</organism>
<accession>A0A2S9JTZ9</accession>
<protein>
    <submittedName>
        <fullName evidence="1">Uncharacterized protein</fullName>
    </submittedName>
</protein>
<evidence type="ECO:0000313" key="2">
    <source>
        <dbReference type="Proteomes" id="UP000238642"/>
    </source>
</evidence>
<name>A0A2S9JTZ9_9SPHI</name>
<comment type="caution">
    <text evidence="1">The sequence shown here is derived from an EMBL/GenBank/DDBJ whole genome shotgun (WGS) entry which is preliminary data.</text>
</comment>
<gene>
    <name evidence="1" type="ORF">C5749_05755</name>
</gene>
<keyword evidence="2" id="KW-1185">Reference proteome</keyword>
<proteinExistence type="predicted"/>
<evidence type="ECO:0000313" key="1">
    <source>
        <dbReference type="EMBL" id="PRD56734.1"/>
    </source>
</evidence>
<dbReference type="AlphaFoldDB" id="A0A2S9JTZ9"/>